<feature type="domain" description="HECT" evidence="7">
    <location>
        <begin position="769"/>
        <end position="1104"/>
    </location>
</feature>
<evidence type="ECO:0000256" key="1">
    <source>
        <dbReference type="ARBA" id="ARBA00000885"/>
    </source>
</evidence>
<dbReference type="FunFam" id="3.30.2160.10:FF:000002">
    <property type="entry name" value="Putative Ubiquitin-protein ligase E3C"/>
    <property type="match status" value="1"/>
</dbReference>
<keyword evidence="9" id="KW-1185">Reference proteome</keyword>
<evidence type="ECO:0000259" key="7">
    <source>
        <dbReference type="PROSITE" id="PS50237"/>
    </source>
</evidence>
<proteinExistence type="predicted"/>
<dbReference type="EC" id="2.3.2.26" evidence="2"/>
<dbReference type="InterPro" id="IPR000569">
    <property type="entry name" value="HECT_dom"/>
</dbReference>
<gene>
    <name evidence="8" type="ORF">FA15DRAFT_760267</name>
</gene>
<evidence type="ECO:0000313" key="9">
    <source>
        <dbReference type="Proteomes" id="UP000307440"/>
    </source>
</evidence>
<feature type="region of interest" description="Disordered" evidence="6">
    <location>
        <begin position="515"/>
        <end position="534"/>
    </location>
</feature>
<dbReference type="InterPro" id="IPR035983">
    <property type="entry name" value="Hect_E3_ubiquitin_ligase"/>
</dbReference>
<reference evidence="8 9" key="1">
    <citation type="journal article" date="2019" name="Nat. Ecol. Evol.">
        <title>Megaphylogeny resolves global patterns of mushroom evolution.</title>
        <authorList>
            <person name="Varga T."/>
            <person name="Krizsan K."/>
            <person name="Foldi C."/>
            <person name="Dima B."/>
            <person name="Sanchez-Garcia M."/>
            <person name="Sanchez-Ramirez S."/>
            <person name="Szollosi G.J."/>
            <person name="Szarkandi J.G."/>
            <person name="Papp V."/>
            <person name="Albert L."/>
            <person name="Andreopoulos W."/>
            <person name="Angelini C."/>
            <person name="Antonin V."/>
            <person name="Barry K.W."/>
            <person name="Bougher N.L."/>
            <person name="Buchanan P."/>
            <person name="Buyck B."/>
            <person name="Bense V."/>
            <person name="Catcheside P."/>
            <person name="Chovatia M."/>
            <person name="Cooper J."/>
            <person name="Damon W."/>
            <person name="Desjardin D."/>
            <person name="Finy P."/>
            <person name="Geml J."/>
            <person name="Haridas S."/>
            <person name="Hughes K."/>
            <person name="Justo A."/>
            <person name="Karasinski D."/>
            <person name="Kautmanova I."/>
            <person name="Kiss B."/>
            <person name="Kocsube S."/>
            <person name="Kotiranta H."/>
            <person name="LaButti K.M."/>
            <person name="Lechner B.E."/>
            <person name="Liimatainen K."/>
            <person name="Lipzen A."/>
            <person name="Lukacs Z."/>
            <person name="Mihaltcheva S."/>
            <person name="Morgado L.N."/>
            <person name="Niskanen T."/>
            <person name="Noordeloos M.E."/>
            <person name="Ohm R.A."/>
            <person name="Ortiz-Santana B."/>
            <person name="Ovrebo C."/>
            <person name="Racz N."/>
            <person name="Riley R."/>
            <person name="Savchenko A."/>
            <person name="Shiryaev A."/>
            <person name="Soop K."/>
            <person name="Spirin V."/>
            <person name="Szebenyi C."/>
            <person name="Tomsovsky M."/>
            <person name="Tulloss R.E."/>
            <person name="Uehling J."/>
            <person name="Grigoriev I.V."/>
            <person name="Vagvolgyi C."/>
            <person name="Papp T."/>
            <person name="Martin F.M."/>
            <person name="Miettinen O."/>
            <person name="Hibbett D.S."/>
            <person name="Nagy L.G."/>
        </authorList>
    </citation>
    <scope>NUCLEOTIDE SEQUENCE [LARGE SCALE GENOMIC DNA]</scope>
    <source>
        <strain evidence="8 9">CBS 121175</strain>
    </source>
</reference>
<dbReference type="SUPFAM" id="SSF56204">
    <property type="entry name" value="Hect, E3 ligase catalytic domain"/>
    <property type="match status" value="1"/>
</dbReference>
<protein>
    <recommendedName>
        <fullName evidence="2">HECT-type E3 ubiquitin transferase</fullName>
        <ecNumber evidence="2">2.3.2.26</ecNumber>
    </recommendedName>
</protein>
<accession>A0A5C3KFX8</accession>
<name>A0A5C3KFX8_COPMA</name>
<dbReference type="Gene3D" id="3.30.2410.10">
    <property type="entry name" value="Hect, E3 ligase catalytic domain"/>
    <property type="match status" value="1"/>
</dbReference>
<organism evidence="8 9">
    <name type="scientific">Coprinopsis marcescibilis</name>
    <name type="common">Agaric fungus</name>
    <name type="synonym">Psathyrella marcescibilis</name>
    <dbReference type="NCBI Taxonomy" id="230819"/>
    <lineage>
        <taxon>Eukaryota</taxon>
        <taxon>Fungi</taxon>
        <taxon>Dikarya</taxon>
        <taxon>Basidiomycota</taxon>
        <taxon>Agaricomycotina</taxon>
        <taxon>Agaricomycetes</taxon>
        <taxon>Agaricomycetidae</taxon>
        <taxon>Agaricales</taxon>
        <taxon>Agaricineae</taxon>
        <taxon>Psathyrellaceae</taxon>
        <taxon>Coprinopsis</taxon>
    </lineage>
</organism>
<dbReference type="Gene3D" id="3.30.2160.10">
    <property type="entry name" value="Hect, E3 ligase catalytic domain"/>
    <property type="match status" value="1"/>
</dbReference>
<dbReference type="GO" id="GO:0000209">
    <property type="term" value="P:protein polyubiquitination"/>
    <property type="evidence" value="ECO:0007669"/>
    <property type="project" value="InterPro"/>
</dbReference>
<dbReference type="FunFam" id="3.30.2410.10:FF:000011">
    <property type="entry name" value="Putative Ubiquitin-protein ligase E3C"/>
    <property type="match status" value="1"/>
</dbReference>
<evidence type="ECO:0000256" key="5">
    <source>
        <dbReference type="PROSITE-ProRule" id="PRU00104"/>
    </source>
</evidence>
<dbReference type="SMART" id="SM00119">
    <property type="entry name" value="HECTc"/>
    <property type="match status" value="1"/>
</dbReference>
<comment type="catalytic activity">
    <reaction evidence="1">
        <text>S-ubiquitinyl-[E2 ubiquitin-conjugating enzyme]-L-cysteine + [acceptor protein]-L-lysine = [E2 ubiquitin-conjugating enzyme]-L-cysteine + N(6)-ubiquitinyl-[acceptor protein]-L-lysine.</text>
        <dbReference type="EC" id="2.3.2.26"/>
    </reaction>
</comment>
<dbReference type="OrthoDB" id="8068875at2759"/>
<dbReference type="GO" id="GO:0006511">
    <property type="term" value="P:ubiquitin-dependent protein catabolic process"/>
    <property type="evidence" value="ECO:0007669"/>
    <property type="project" value="TreeGrafter"/>
</dbReference>
<dbReference type="PROSITE" id="PS50237">
    <property type="entry name" value="HECT"/>
    <property type="match status" value="1"/>
</dbReference>
<dbReference type="Pfam" id="PF00632">
    <property type="entry name" value="HECT"/>
    <property type="match status" value="1"/>
</dbReference>
<dbReference type="PANTHER" id="PTHR45700">
    <property type="entry name" value="UBIQUITIN-PROTEIN LIGASE E3C"/>
    <property type="match status" value="1"/>
</dbReference>
<dbReference type="STRING" id="230819.A0A5C3KFX8"/>
<dbReference type="InterPro" id="IPR044611">
    <property type="entry name" value="E3A/B/C-like"/>
</dbReference>
<dbReference type="CDD" id="cd00078">
    <property type="entry name" value="HECTc"/>
    <property type="match status" value="1"/>
</dbReference>
<keyword evidence="4 5" id="KW-0833">Ubl conjugation pathway</keyword>
<feature type="active site" description="Glycyl thioester intermediate" evidence="5">
    <location>
        <position position="1072"/>
    </location>
</feature>
<evidence type="ECO:0000313" key="8">
    <source>
        <dbReference type="EMBL" id="TFK19059.1"/>
    </source>
</evidence>
<dbReference type="EMBL" id="ML210362">
    <property type="protein sequence ID" value="TFK19059.1"/>
    <property type="molecule type" value="Genomic_DNA"/>
</dbReference>
<keyword evidence="8" id="KW-0436">Ligase</keyword>
<dbReference type="PANTHER" id="PTHR45700:SF2">
    <property type="entry name" value="UBIQUITIN-PROTEIN LIGASE E3C"/>
    <property type="match status" value="1"/>
</dbReference>
<evidence type="ECO:0000256" key="6">
    <source>
        <dbReference type="SAM" id="MobiDB-lite"/>
    </source>
</evidence>
<dbReference type="Proteomes" id="UP000307440">
    <property type="component" value="Unassembled WGS sequence"/>
</dbReference>
<evidence type="ECO:0000256" key="4">
    <source>
        <dbReference type="ARBA" id="ARBA00022786"/>
    </source>
</evidence>
<sequence>MFPFEDHSRKRKINLGGSSRATTQADILGQVRQQRQARLEIKRREDAAVAIQAWWRAKLEWRVVRMQLWAQFQADLGAGDGAGLQELRAMRCLMLLKDYKDAMGVWTASLNSGGQERVFALAKTPFAQSWLVLVKIFAIELLKLIAASPLSAQSAGYIKLLSTLLSTKAASHELGQHGEGVVRDIAAHLLKHDFYSILSSAVKRIPIESKKSANAGAIISLTTLPLVIYQNTPTLASVLSVFFTHILAIPLLPNRISIASLPLFLSHIPLAKLHLLENQAQRMIDSMGVEDKVHLVANCAMFFPAHYSKLSSESLVWYLHFFASVFNALPEGVFEGRGGDSGTGYDSDGDGDIVMGSTPNNPSVTRVTVVSSFANPPAPLPKLDNKTITRLAKLVSTSHIDALLGCTKRSQKAQDALISYILALNAVWPENREKVLTWVLGLTEGSLIRVLYRGEVRGCPLGKEEGGNGTTSNLFDPKNAKHWTPLLFLCELYAQALVTMGDDEFFGSGSILSSTSSSSSNTLGSSSSSGFGGSAATNVGTASVGRNPLSIDELVSFSRQLLNIAFTLFWTGDEGSTSASTSTSATTTSNPTASASTSTSTPPTRAQHRKSVPGNPRYTWELVRERVTRCLVAIHARDSRKRFVPPGGWLVTSRVDLESFARAAIAEENQLTDDSEQGGTLHRNSRSVLSKRGLAALSPCLGVLNNIPFAIPFETRVSIFRKLVGNDMGRNVGRGGGLGRHDRIAGYGGATRVNVRRGRVAEDGFDKLGEVDLKRPVEITFVDRFGHEEAGIDGGGVFKEFFTDLCKEVFDTDRGLWLANKENELYPNPHSYATESHSLNWYRFIGRVLGKAMYEGILVDVAFAGFFLARWLGKQSFLDDLASLDPELYRGLVFLKHYDNPEELALNFTIAVDELGVTKDVELVPGGSNLSVTKANRLDYITLVSHFKLKKQIKKQSDAFFEGLSEMIDGRWLRMFNQQEVQILIGGVNSPIDLDDLRRHTNYGGLYDDKHPVIEAFWDVLNSFNQDQRRALLRFVTSCSRPPLLGFKELAPMFSIRDAGTDQHRLPTSSTCVNLLKLPMYQNEGAMKRKVLQAIMSNSGFDLS</sequence>
<dbReference type="GO" id="GO:0016874">
    <property type="term" value="F:ligase activity"/>
    <property type="evidence" value="ECO:0007669"/>
    <property type="project" value="UniProtKB-KW"/>
</dbReference>
<feature type="compositionally biased region" description="Low complexity" evidence="6">
    <location>
        <begin position="577"/>
        <end position="604"/>
    </location>
</feature>
<dbReference type="Gene3D" id="3.90.1750.10">
    <property type="entry name" value="Hect, E3 ligase catalytic domains"/>
    <property type="match status" value="1"/>
</dbReference>
<keyword evidence="3" id="KW-0808">Transferase</keyword>
<dbReference type="GO" id="GO:0061630">
    <property type="term" value="F:ubiquitin protein ligase activity"/>
    <property type="evidence" value="ECO:0007669"/>
    <property type="project" value="UniProtKB-EC"/>
</dbReference>
<feature type="compositionally biased region" description="Low complexity" evidence="6">
    <location>
        <begin position="515"/>
        <end position="529"/>
    </location>
</feature>
<feature type="region of interest" description="Disordered" evidence="6">
    <location>
        <begin position="577"/>
        <end position="615"/>
    </location>
</feature>
<evidence type="ECO:0000256" key="3">
    <source>
        <dbReference type="ARBA" id="ARBA00022679"/>
    </source>
</evidence>
<dbReference type="AlphaFoldDB" id="A0A5C3KFX8"/>
<evidence type="ECO:0000256" key="2">
    <source>
        <dbReference type="ARBA" id="ARBA00012485"/>
    </source>
</evidence>